<evidence type="ECO:0000256" key="5">
    <source>
        <dbReference type="SAM" id="Phobius"/>
    </source>
</evidence>
<sequence length="155" mass="16915">MSELWPGLLDYGWWIVGLVLLAVEIAAPGVYLIFFGIAALLVGTNVLIWGGTGWFGFSQQVLAFIVLSAVCILLGRRWYGAREENRLSPHLNHRTARLVGRQAKLSEAITNGRGRIAIEDSWWSVEGPDMPAGSRVMIVGADGAVLKVEPAQITE</sequence>
<feature type="transmembrane region" description="Helical" evidence="5">
    <location>
        <begin position="30"/>
        <end position="49"/>
    </location>
</feature>
<evidence type="ECO:0000256" key="2">
    <source>
        <dbReference type="ARBA" id="ARBA00022692"/>
    </source>
</evidence>
<dbReference type="PANTHER" id="PTHR33507:SF3">
    <property type="entry name" value="INNER MEMBRANE PROTEIN YBBJ"/>
    <property type="match status" value="1"/>
</dbReference>
<evidence type="ECO:0000259" key="6">
    <source>
        <dbReference type="Pfam" id="PF01957"/>
    </source>
</evidence>
<dbReference type="InterPro" id="IPR012340">
    <property type="entry name" value="NA-bd_OB-fold"/>
</dbReference>
<protein>
    <recommendedName>
        <fullName evidence="6">NfeD-like C-terminal domain-containing protein</fullName>
    </recommendedName>
</protein>
<dbReference type="InterPro" id="IPR052165">
    <property type="entry name" value="Membrane_assoc_protease"/>
</dbReference>
<keyword evidence="4 5" id="KW-0472">Membrane</keyword>
<dbReference type="STRING" id="1365950.SAMN05428963_106117"/>
<evidence type="ECO:0000256" key="4">
    <source>
        <dbReference type="ARBA" id="ARBA00023136"/>
    </source>
</evidence>
<name>A0A1T4R8R2_9HYPH</name>
<organism evidence="7 8">
    <name type="scientific">Consotaella salsifontis</name>
    <dbReference type="NCBI Taxonomy" id="1365950"/>
    <lineage>
        <taxon>Bacteria</taxon>
        <taxon>Pseudomonadati</taxon>
        <taxon>Pseudomonadota</taxon>
        <taxon>Alphaproteobacteria</taxon>
        <taxon>Hyphomicrobiales</taxon>
        <taxon>Aurantimonadaceae</taxon>
        <taxon>Consotaella</taxon>
    </lineage>
</organism>
<dbReference type="SUPFAM" id="SSF141322">
    <property type="entry name" value="NfeD domain-like"/>
    <property type="match status" value="1"/>
</dbReference>
<accession>A0A1T4R8R2</accession>
<dbReference type="Gene3D" id="2.40.50.140">
    <property type="entry name" value="Nucleic acid-binding proteins"/>
    <property type="match status" value="1"/>
</dbReference>
<evidence type="ECO:0000313" key="8">
    <source>
        <dbReference type="Proteomes" id="UP000190135"/>
    </source>
</evidence>
<feature type="domain" description="NfeD-like C-terminal" evidence="6">
    <location>
        <begin position="96"/>
        <end position="150"/>
    </location>
</feature>
<keyword evidence="8" id="KW-1185">Reference proteome</keyword>
<dbReference type="EMBL" id="FUXL01000006">
    <property type="protein sequence ID" value="SKA12315.1"/>
    <property type="molecule type" value="Genomic_DNA"/>
</dbReference>
<evidence type="ECO:0000256" key="1">
    <source>
        <dbReference type="ARBA" id="ARBA00004141"/>
    </source>
</evidence>
<feature type="transmembrane region" description="Helical" evidence="5">
    <location>
        <begin position="61"/>
        <end position="79"/>
    </location>
</feature>
<proteinExistence type="predicted"/>
<keyword evidence="2 5" id="KW-0812">Transmembrane</keyword>
<dbReference type="GO" id="GO:0005886">
    <property type="term" value="C:plasma membrane"/>
    <property type="evidence" value="ECO:0007669"/>
    <property type="project" value="TreeGrafter"/>
</dbReference>
<dbReference type="Pfam" id="PF01957">
    <property type="entry name" value="NfeD"/>
    <property type="match status" value="1"/>
</dbReference>
<dbReference type="Proteomes" id="UP000190135">
    <property type="component" value="Unassembled WGS sequence"/>
</dbReference>
<dbReference type="AlphaFoldDB" id="A0A1T4R8R2"/>
<dbReference type="InterPro" id="IPR002810">
    <property type="entry name" value="NfeD-like_C"/>
</dbReference>
<gene>
    <name evidence="7" type="ORF">SAMN05428963_106117</name>
</gene>
<dbReference type="OrthoDB" id="9810336at2"/>
<comment type="subcellular location">
    <subcellularLocation>
        <location evidence="1">Membrane</location>
        <topology evidence="1">Multi-pass membrane protein</topology>
    </subcellularLocation>
</comment>
<evidence type="ECO:0000256" key="3">
    <source>
        <dbReference type="ARBA" id="ARBA00022989"/>
    </source>
</evidence>
<feature type="transmembrane region" description="Helical" evidence="5">
    <location>
        <begin position="6"/>
        <end position="23"/>
    </location>
</feature>
<keyword evidence="3 5" id="KW-1133">Transmembrane helix</keyword>
<dbReference type="RefSeq" id="WP_078708364.1">
    <property type="nucleotide sequence ID" value="NZ_FUXL01000006.1"/>
</dbReference>
<reference evidence="7 8" key="1">
    <citation type="submission" date="2017-02" db="EMBL/GenBank/DDBJ databases">
        <authorList>
            <person name="Peterson S.W."/>
        </authorList>
    </citation>
    <scope>NUCLEOTIDE SEQUENCE [LARGE SCALE GENOMIC DNA]</scope>
    <source>
        <strain evidence="7 8">USBA 369</strain>
    </source>
</reference>
<dbReference type="PANTHER" id="PTHR33507">
    <property type="entry name" value="INNER MEMBRANE PROTEIN YBBJ"/>
    <property type="match status" value="1"/>
</dbReference>
<evidence type="ECO:0000313" key="7">
    <source>
        <dbReference type="EMBL" id="SKA12315.1"/>
    </source>
</evidence>